<comment type="subcellular location">
    <subcellularLocation>
        <location evidence="10">Cell inner membrane</location>
    </subcellularLocation>
    <subcellularLocation>
        <location evidence="2">Cell membrane</location>
        <topology evidence="2">Single-pass membrane protein</topology>
    </subcellularLocation>
</comment>
<comment type="similarity">
    <text evidence="3 10">Belongs to the FliL family.</text>
</comment>
<keyword evidence="8" id="KW-1133">Transmembrane helix</keyword>
<name>B0TPK4_SHEHH</name>
<dbReference type="PANTHER" id="PTHR35091:SF2">
    <property type="entry name" value="FLAGELLAR PROTEIN FLIL"/>
    <property type="match status" value="1"/>
</dbReference>
<gene>
    <name evidence="11" type="ordered locus">Shal_4265</name>
</gene>
<dbReference type="RefSeq" id="WP_012279309.1">
    <property type="nucleotide sequence ID" value="NC_010334.1"/>
</dbReference>
<dbReference type="KEGG" id="shl:Shal_4265"/>
<keyword evidence="5 10" id="KW-0145">Chemotaxis</keyword>
<keyword evidence="4" id="KW-1003">Cell membrane</keyword>
<sequence>MSSTKSNSKRIIMALLFLSWTAASFWVGWQSPRLIGGPFVVKDAEVKSAKFYPLDKFVISVPGDEFPHYLLLEMAFKSRSQNAASTLEQADPVIKNSLMKMFSNKHFNELNNAQQFDSLQKEAHSLLSAVLAENDFDIELDDVLFTRMVIQ</sequence>
<dbReference type="HOGENOM" id="CLU_099018_7_0_6"/>
<dbReference type="GO" id="GO:0006935">
    <property type="term" value="P:chemotaxis"/>
    <property type="evidence" value="ECO:0007669"/>
    <property type="project" value="UniProtKB-KW"/>
</dbReference>
<evidence type="ECO:0000256" key="4">
    <source>
        <dbReference type="ARBA" id="ARBA00022475"/>
    </source>
</evidence>
<keyword evidence="11" id="KW-0969">Cilium</keyword>
<keyword evidence="11" id="KW-0966">Cell projection</keyword>
<evidence type="ECO:0000256" key="2">
    <source>
        <dbReference type="ARBA" id="ARBA00004162"/>
    </source>
</evidence>
<dbReference type="GO" id="GO:0071978">
    <property type="term" value="P:bacterial-type flagellum-dependent swarming motility"/>
    <property type="evidence" value="ECO:0007669"/>
    <property type="project" value="TreeGrafter"/>
</dbReference>
<keyword evidence="7 10" id="KW-0283">Flagellar rotation</keyword>
<organism evidence="11 12">
    <name type="scientific">Shewanella halifaxensis (strain HAW-EB4)</name>
    <dbReference type="NCBI Taxonomy" id="458817"/>
    <lineage>
        <taxon>Bacteria</taxon>
        <taxon>Pseudomonadati</taxon>
        <taxon>Pseudomonadota</taxon>
        <taxon>Gammaproteobacteria</taxon>
        <taxon>Alteromonadales</taxon>
        <taxon>Shewanellaceae</taxon>
        <taxon>Shewanella</taxon>
    </lineage>
</organism>
<evidence type="ECO:0000256" key="9">
    <source>
        <dbReference type="ARBA" id="ARBA00023136"/>
    </source>
</evidence>
<keyword evidence="11" id="KW-0282">Flagellum</keyword>
<evidence type="ECO:0000313" key="12">
    <source>
        <dbReference type="Proteomes" id="UP000001317"/>
    </source>
</evidence>
<dbReference type="GO" id="GO:0009425">
    <property type="term" value="C:bacterial-type flagellum basal body"/>
    <property type="evidence" value="ECO:0007669"/>
    <property type="project" value="InterPro"/>
</dbReference>
<evidence type="ECO:0000256" key="8">
    <source>
        <dbReference type="ARBA" id="ARBA00022989"/>
    </source>
</evidence>
<evidence type="ECO:0000313" key="11">
    <source>
        <dbReference type="EMBL" id="ABZ78805.1"/>
    </source>
</evidence>
<keyword evidence="6" id="KW-0812">Transmembrane</keyword>
<dbReference type="EMBL" id="CP000931">
    <property type="protein sequence ID" value="ABZ78805.1"/>
    <property type="molecule type" value="Genomic_DNA"/>
</dbReference>
<comment type="function">
    <text evidence="1 10">Controls the rotational direction of flagella during chemotaxis.</text>
</comment>
<dbReference type="PANTHER" id="PTHR35091">
    <property type="entry name" value="FLAGELLAR PROTEIN FLIL"/>
    <property type="match status" value="1"/>
</dbReference>
<dbReference type="OrthoDB" id="5815057at2"/>
<keyword evidence="10" id="KW-0997">Cell inner membrane</keyword>
<keyword evidence="12" id="KW-1185">Reference proteome</keyword>
<dbReference type="STRING" id="458817.Shal_4265"/>
<keyword evidence="9 10" id="KW-0472">Membrane</keyword>
<reference evidence="11" key="1">
    <citation type="submission" date="2008-01" db="EMBL/GenBank/DDBJ databases">
        <title>Complete sequence of Shewanella halifaxensis HAW-EB4.</title>
        <authorList>
            <consortium name="US DOE Joint Genome Institute"/>
            <person name="Copeland A."/>
            <person name="Lucas S."/>
            <person name="Lapidus A."/>
            <person name="Glavina del Rio T."/>
            <person name="Dalin E."/>
            <person name="Tice H."/>
            <person name="Bruce D."/>
            <person name="Goodwin L."/>
            <person name="Pitluck S."/>
            <person name="Sims D."/>
            <person name="Brettin T."/>
            <person name="Detter J.C."/>
            <person name="Han C."/>
            <person name="Kuske C.R."/>
            <person name="Schmutz J."/>
            <person name="Larimer F."/>
            <person name="Land M."/>
            <person name="Hauser L."/>
            <person name="Kyrpides N."/>
            <person name="Kim E."/>
            <person name="Zhao J.-S."/>
            <person name="Richardson P."/>
        </authorList>
    </citation>
    <scope>NUCLEOTIDE SEQUENCE [LARGE SCALE GENOMIC DNA]</scope>
    <source>
        <strain evidence="11">HAW-EB4</strain>
    </source>
</reference>
<protein>
    <recommendedName>
        <fullName evidence="10">Flagellar protein FliL</fullName>
    </recommendedName>
</protein>
<accession>B0TPK4</accession>
<dbReference type="InterPro" id="IPR005503">
    <property type="entry name" value="FliL"/>
</dbReference>
<evidence type="ECO:0000256" key="6">
    <source>
        <dbReference type="ARBA" id="ARBA00022692"/>
    </source>
</evidence>
<evidence type="ECO:0000256" key="3">
    <source>
        <dbReference type="ARBA" id="ARBA00008281"/>
    </source>
</evidence>
<evidence type="ECO:0000256" key="5">
    <source>
        <dbReference type="ARBA" id="ARBA00022500"/>
    </source>
</evidence>
<evidence type="ECO:0000256" key="10">
    <source>
        <dbReference type="RuleBase" id="RU364125"/>
    </source>
</evidence>
<dbReference type="Proteomes" id="UP000001317">
    <property type="component" value="Chromosome"/>
</dbReference>
<evidence type="ECO:0000256" key="7">
    <source>
        <dbReference type="ARBA" id="ARBA00022779"/>
    </source>
</evidence>
<dbReference type="eggNOG" id="COG1580">
    <property type="taxonomic scope" value="Bacteria"/>
</dbReference>
<dbReference type="AlphaFoldDB" id="B0TPK4"/>
<dbReference type="GO" id="GO:0005886">
    <property type="term" value="C:plasma membrane"/>
    <property type="evidence" value="ECO:0007669"/>
    <property type="project" value="UniProtKB-SubCell"/>
</dbReference>
<dbReference type="Pfam" id="PF03748">
    <property type="entry name" value="FliL"/>
    <property type="match status" value="1"/>
</dbReference>
<evidence type="ECO:0000256" key="1">
    <source>
        <dbReference type="ARBA" id="ARBA00002254"/>
    </source>
</evidence>
<proteinExistence type="inferred from homology"/>